<feature type="transmembrane region" description="Helical" evidence="1">
    <location>
        <begin position="65"/>
        <end position="89"/>
    </location>
</feature>
<reference evidence="2" key="1">
    <citation type="submission" date="2023-10" db="EMBL/GenBank/DDBJ databases">
        <title>Genome assembly of Pristionchus species.</title>
        <authorList>
            <person name="Yoshida K."/>
            <person name="Sommer R.J."/>
        </authorList>
    </citation>
    <scope>NUCLEOTIDE SEQUENCE</scope>
    <source>
        <strain evidence="2">RS0144</strain>
    </source>
</reference>
<name>A0AAV5TGB5_9BILA</name>
<keyword evidence="3" id="KW-1185">Reference proteome</keyword>
<keyword evidence="1" id="KW-0812">Transmembrane</keyword>
<dbReference type="Pfam" id="PF10326">
    <property type="entry name" value="7TM_GPCR_Str"/>
    <property type="match status" value="1"/>
</dbReference>
<sequence>LFQRFVAQDLVLVIFGLNSIANSGVVISAFLALYAITYLLIDYNFLYRLWALMCPERIHLFKTKWFIILLVSFALVFFVNWTLLIYYFFLPTDHGRLKMRDVVMAKYGVDTMDRGMIMGDYFHADGSRNVHLAIGVFILITILGLCSSFIIYAAATITYYLKTAKLISEKSMQLQRQLFVLCTQTIVPLLLLYSPCLVDVGFTCLGIDVELYGDLTALSISLFLPIDGLAVLYSMKDYRKAAISVITC</sequence>
<protein>
    <recommendedName>
        <fullName evidence="4">G protein-coupled receptor</fullName>
    </recommendedName>
</protein>
<evidence type="ECO:0008006" key="4">
    <source>
        <dbReference type="Google" id="ProtNLM"/>
    </source>
</evidence>
<dbReference type="AlphaFoldDB" id="A0AAV5TGB5"/>
<feature type="transmembrane region" description="Helical" evidence="1">
    <location>
        <begin position="132"/>
        <end position="157"/>
    </location>
</feature>
<feature type="transmembrane region" description="Helical" evidence="1">
    <location>
        <begin position="20"/>
        <end position="45"/>
    </location>
</feature>
<feature type="non-terminal residue" evidence="2">
    <location>
        <position position="1"/>
    </location>
</feature>
<dbReference type="PANTHER" id="PTHR22943:SF248">
    <property type="entry name" value="SEVEN TM RECEPTOR"/>
    <property type="match status" value="1"/>
</dbReference>
<feature type="transmembrane region" description="Helical" evidence="1">
    <location>
        <begin position="215"/>
        <end position="233"/>
    </location>
</feature>
<comment type="caution">
    <text evidence="2">The sequence shown here is derived from an EMBL/GenBank/DDBJ whole genome shotgun (WGS) entry which is preliminary data.</text>
</comment>
<accession>A0AAV5TGB5</accession>
<gene>
    <name evidence="2" type="ORF">PENTCL1PPCAC_14920</name>
</gene>
<evidence type="ECO:0000313" key="2">
    <source>
        <dbReference type="EMBL" id="GMS92745.1"/>
    </source>
</evidence>
<evidence type="ECO:0000256" key="1">
    <source>
        <dbReference type="SAM" id="Phobius"/>
    </source>
</evidence>
<feature type="transmembrane region" description="Helical" evidence="1">
    <location>
        <begin position="178"/>
        <end position="195"/>
    </location>
</feature>
<dbReference type="PANTHER" id="PTHR22943">
    <property type="entry name" value="7-TRANSMEMBRANE DOMAIN RECEPTOR C.ELEGANS"/>
    <property type="match status" value="1"/>
</dbReference>
<proteinExistence type="predicted"/>
<dbReference type="EMBL" id="BTSX01000004">
    <property type="protein sequence ID" value="GMS92745.1"/>
    <property type="molecule type" value="Genomic_DNA"/>
</dbReference>
<dbReference type="InterPro" id="IPR019428">
    <property type="entry name" value="7TM_GPCR_serpentine_rcpt_Str"/>
</dbReference>
<evidence type="ECO:0000313" key="3">
    <source>
        <dbReference type="Proteomes" id="UP001432027"/>
    </source>
</evidence>
<feature type="non-terminal residue" evidence="2">
    <location>
        <position position="248"/>
    </location>
</feature>
<dbReference type="Proteomes" id="UP001432027">
    <property type="component" value="Unassembled WGS sequence"/>
</dbReference>
<organism evidence="2 3">
    <name type="scientific">Pristionchus entomophagus</name>
    <dbReference type="NCBI Taxonomy" id="358040"/>
    <lineage>
        <taxon>Eukaryota</taxon>
        <taxon>Metazoa</taxon>
        <taxon>Ecdysozoa</taxon>
        <taxon>Nematoda</taxon>
        <taxon>Chromadorea</taxon>
        <taxon>Rhabditida</taxon>
        <taxon>Rhabditina</taxon>
        <taxon>Diplogasteromorpha</taxon>
        <taxon>Diplogasteroidea</taxon>
        <taxon>Neodiplogasteridae</taxon>
        <taxon>Pristionchus</taxon>
    </lineage>
</organism>
<keyword evidence="1" id="KW-0472">Membrane</keyword>
<keyword evidence="1" id="KW-1133">Transmembrane helix</keyword>